<sequence>MTLLFNSTKILDQKSVIGCIQTCNEPDDYENWPNLLKKCSNCDCPLFPLSTEGKNTCDCPICHPKSEFSSKTYRIPLTRENSAETGLAARNHFFFIFDIAMPPKILFNYIQALYESITESDTVSIICITNNVIFATVINGLLVFDVFDNQESVRSLKHYVIRKKDIIDVVLPSISSIYALTPAYLEPISNPFFGLQCILQAISSKNDSDYNSFFINVKFSCMLFFYRSICNLQVSEAETLGESLQETGVIVHFGGPPEFRRFSAVAHYNFGCIFETTSKSTSKIFENLKLNPNENGINPNDAIFDTFNDSDCQPSIIKHLVKLSRPNNKVKLIAPRSVTFIKTTGCAGSVNTKELSAMLDLNAMVGGSVKIQIESNHDNIIHLLEIVKTHPIANSLSIKNDTNSNADTNIHNGFVFLKLHTLRADSGETNRSVTSNILLKGYASDILRAAWDGDDIKKLANSYLTKDIQEIISNTCLSTINEREEAESLKRISPHSPLFSPVSLMQTNVLRLYYVLMNYGKCNLTTQLIERDDCTIIITPPIAYIYKKQLEIRFNLDEFLPGNIWPFSTRIVDDDEFKKLRLFYKVGT</sequence>
<proteinExistence type="predicted"/>
<dbReference type="EMBL" id="JAPFFF010000031">
    <property type="protein sequence ID" value="KAK8844937.1"/>
    <property type="molecule type" value="Genomic_DNA"/>
</dbReference>
<evidence type="ECO:0000313" key="2">
    <source>
        <dbReference type="Proteomes" id="UP001470230"/>
    </source>
</evidence>
<reference evidence="1 2" key="1">
    <citation type="submission" date="2024-04" db="EMBL/GenBank/DDBJ databases">
        <title>Tritrichomonas musculus Genome.</title>
        <authorList>
            <person name="Alves-Ferreira E."/>
            <person name="Grigg M."/>
            <person name="Lorenzi H."/>
            <person name="Galac M."/>
        </authorList>
    </citation>
    <scope>NUCLEOTIDE SEQUENCE [LARGE SCALE GENOMIC DNA]</scope>
    <source>
        <strain evidence="1 2">EAF2021</strain>
    </source>
</reference>
<name>A0ABR2HEZ7_9EUKA</name>
<dbReference type="Proteomes" id="UP001470230">
    <property type="component" value="Unassembled WGS sequence"/>
</dbReference>
<keyword evidence="2" id="KW-1185">Reference proteome</keyword>
<organism evidence="1 2">
    <name type="scientific">Tritrichomonas musculus</name>
    <dbReference type="NCBI Taxonomy" id="1915356"/>
    <lineage>
        <taxon>Eukaryota</taxon>
        <taxon>Metamonada</taxon>
        <taxon>Parabasalia</taxon>
        <taxon>Tritrichomonadida</taxon>
        <taxon>Tritrichomonadidae</taxon>
        <taxon>Tritrichomonas</taxon>
    </lineage>
</organism>
<evidence type="ECO:0000313" key="1">
    <source>
        <dbReference type="EMBL" id="KAK8844937.1"/>
    </source>
</evidence>
<gene>
    <name evidence="1" type="ORF">M9Y10_021110</name>
</gene>
<accession>A0ABR2HEZ7</accession>
<protein>
    <submittedName>
        <fullName evidence="1">Uncharacterized protein</fullName>
    </submittedName>
</protein>
<comment type="caution">
    <text evidence="1">The sequence shown here is derived from an EMBL/GenBank/DDBJ whole genome shotgun (WGS) entry which is preliminary data.</text>
</comment>